<dbReference type="Proteomes" id="UP000442695">
    <property type="component" value="Unassembled WGS sequence"/>
</dbReference>
<sequence>MKKQALFSRRWPWALALLLLLLLLVAAGAWGYRAYLAKHPYSREIEERANALQARIPALDAHLDVPLNYGASGREANRDGPTQFDLVKAAKGRLSGASIAIWSWPEFWRGPNWPHRPTPGFKAAMANELEVRYRIITSIAKDFPAQAGIAYTPADFRRLASEGKFAIIISLLNAAPLGDDIDKLDHWAARGMRVFGPGYVGNNSWADSARPLPFLGDSVDPLGGLSDIGRRAITRLNDLGVVIDVSQMSSQALTQVTELSRAPVMASHTGVQGLMDIRRNLSDADLAHIKATGGLVNIVAYSHYLKPFSRPTIEKMNALRARYGLPDIQSQTQMGTTTDPVFSIWSEKKFGEYLTPFYDIVGAEPKATLADYVDSIDYAVKKIGIDHVGISSDFNDGGGVVGWEDASQSRNVTAELIQRGYSDEDIAKLWGANFLRVWEAAQKAARPTPPPVAHNLQGTP</sequence>
<gene>
    <name evidence="1" type="ORF">GN299_18520</name>
    <name evidence="2" type="ORF">P3W50_19975</name>
</gene>
<dbReference type="PANTHER" id="PTHR10443">
    <property type="entry name" value="MICROSOMAL DIPEPTIDASE"/>
    <property type="match status" value="1"/>
</dbReference>
<reference evidence="2" key="2">
    <citation type="submission" date="2023-03" db="EMBL/GenBank/DDBJ databases">
        <title>Draft assemblies of triclosan tolerant bacteria isolated from returned activated sludge.</title>
        <authorList>
            <person name="Van Hamelsveld S."/>
        </authorList>
    </citation>
    <scope>NUCLEOTIDE SEQUENCE</scope>
    <source>
        <strain evidence="2">GW210012_S60</strain>
    </source>
</reference>
<dbReference type="GO" id="GO:0006508">
    <property type="term" value="P:proteolysis"/>
    <property type="evidence" value="ECO:0007669"/>
    <property type="project" value="InterPro"/>
</dbReference>
<dbReference type="RefSeq" id="WP_053092292.1">
    <property type="nucleotide sequence ID" value="NZ_BBQL01000046.1"/>
</dbReference>
<organism evidence="1 3">
    <name type="scientific">Pseudomonas putida</name>
    <name type="common">Arthrobacter siderocapsulatus</name>
    <dbReference type="NCBI Taxonomy" id="303"/>
    <lineage>
        <taxon>Bacteria</taxon>
        <taxon>Pseudomonadati</taxon>
        <taxon>Pseudomonadota</taxon>
        <taxon>Gammaproteobacteria</taxon>
        <taxon>Pseudomonadales</taxon>
        <taxon>Pseudomonadaceae</taxon>
        <taxon>Pseudomonas</taxon>
    </lineage>
</organism>
<dbReference type="Gene3D" id="3.20.20.140">
    <property type="entry name" value="Metal-dependent hydrolases"/>
    <property type="match status" value="1"/>
</dbReference>
<dbReference type="Proteomes" id="UP001217741">
    <property type="component" value="Unassembled WGS sequence"/>
</dbReference>
<dbReference type="InterPro" id="IPR032466">
    <property type="entry name" value="Metal_Hydrolase"/>
</dbReference>
<dbReference type="PROSITE" id="PS51365">
    <property type="entry name" value="RENAL_DIPEPTIDASE_2"/>
    <property type="match status" value="1"/>
</dbReference>
<dbReference type="EMBL" id="WOWR01000027">
    <property type="protein sequence ID" value="KAF0253350.1"/>
    <property type="molecule type" value="Genomic_DNA"/>
</dbReference>
<proteinExistence type="predicted"/>
<accession>A0A1X0Z5J6</accession>
<reference evidence="1 3" key="1">
    <citation type="submission" date="2019-12" db="EMBL/GenBank/DDBJ databases">
        <authorList>
            <person name="Woiski C."/>
        </authorList>
    </citation>
    <scope>NUCLEOTIDE SEQUENCE [LARGE SCALE GENOMIC DNA]</scope>
    <source>
        <strain evidence="1 3">BOE100</strain>
    </source>
</reference>
<dbReference type="EMBL" id="JARJLO010000303">
    <property type="protein sequence ID" value="MDF3872728.1"/>
    <property type="molecule type" value="Genomic_DNA"/>
</dbReference>
<dbReference type="SUPFAM" id="SSF51556">
    <property type="entry name" value="Metallo-dependent hydrolases"/>
    <property type="match status" value="1"/>
</dbReference>
<evidence type="ECO:0000313" key="3">
    <source>
        <dbReference type="Proteomes" id="UP000442695"/>
    </source>
</evidence>
<dbReference type="PANTHER" id="PTHR10443:SF12">
    <property type="entry name" value="DIPEPTIDASE"/>
    <property type="match status" value="1"/>
</dbReference>
<dbReference type="Pfam" id="PF01244">
    <property type="entry name" value="Peptidase_M19"/>
    <property type="match status" value="1"/>
</dbReference>
<dbReference type="Gene3D" id="1.10.287.650">
    <property type="entry name" value="L27 domain"/>
    <property type="match status" value="1"/>
</dbReference>
<name>A0A1X0Z5J6_PSEPU</name>
<comment type="caution">
    <text evidence="1">The sequence shown here is derived from an EMBL/GenBank/DDBJ whole genome shotgun (WGS) entry which is preliminary data.</text>
</comment>
<protein>
    <submittedName>
        <fullName evidence="1 2">Dipeptidase</fullName>
    </submittedName>
</protein>
<dbReference type="InterPro" id="IPR008257">
    <property type="entry name" value="Pept_M19"/>
</dbReference>
<dbReference type="AlphaFoldDB" id="A0A1X0Z5J6"/>
<evidence type="ECO:0000313" key="2">
    <source>
        <dbReference type="EMBL" id="MDF3872728.1"/>
    </source>
</evidence>
<dbReference type="CDD" id="cd01301">
    <property type="entry name" value="rDP_like"/>
    <property type="match status" value="1"/>
</dbReference>
<evidence type="ECO:0000313" key="1">
    <source>
        <dbReference type="EMBL" id="KAF0253350.1"/>
    </source>
</evidence>
<dbReference type="GO" id="GO:0070573">
    <property type="term" value="F:metallodipeptidase activity"/>
    <property type="evidence" value="ECO:0007669"/>
    <property type="project" value="InterPro"/>
</dbReference>